<evidence type="ECO:0000313" key="2">
    <source>
        <dbReference type="EMBL" id="KAJ7208230.1"/>
    </source>
</evidence>
<sequence length="143" mass="15134">LPVTMHLQSTVVLLVFSFFSLGHFPTVSASPLPHSKPEANAAAGPAGTLVKRPIVLVNRTAAAERERNPDASGPTLAKRPIIIVNRTVSALSERAPELVAPRATLAKRPIVIVNRTAGLESVEGRDDWETPSLSSMSVALKVG</sequence>
<keyword evidence="1" id="KW-0732">Signal</keyword>
<protein>
    <submittedName>
        <fullName evidence="2">Uncharacterized protein</fullName>
    </submittedName>
</protein>
<evidence type="ECO:0000256" key="1">
    <source>
        <dbReference type="SAM" id="SignalP"/>
    </source>
</evidence>
<gene>
    <name evidence="2" type="ORF">GGX14DRAFT_454189</name>
</gene>
<dbReference type="Proteomes" id="UP001219525">
    <property type="component" value="Unassembled WGS sequence"/>
</dbReference>
<reference evidence="2" key="1">
    <citation type="submission" date="2023-03" db="EMBL/GenBank/DDBJ databases">
        <title>Massive genome expansion in bonnet fungi (Mycena s.s.) driven by repeated elements and novel gene families across ecological guilds.</title>
        <authorList>
            <consortium name="Lawrence Berkeley National Laboratory"/>
            <person name="Harder C.B."/>
            <person name="Miyauchi S."/>
            <person name="Viragh M."/>
            <person name="Kuo A."/>
            <person name="Thoen E."/>
            <person name="Andreopoulos B."/>
            <person name="Lu D."/>
            <person name="Skrede I."/>
            <person name="Drula E."/>
            <person name="Henrissat B."/>
            <person name="Morin E."/>
            <person name="Kohler A."/>
            <person name="Barry K."/>
            <person name="LaButti K."/>
            <person name="Morin E."/>
            <person name="Salamov A."/>
            <person name="Lipzen A."/>
            <person name="Mereny Z."/>
            <person name="Hegedus B."/>
            <person name="Baldrian P."/>
            <person name="Stursova M."/>
            <person name="Weitz H."/>
            <person name="Taylor A."/>
            <person name="Grigoriev I.V."/>
            <person name="Nagy L.G."/>
            <person name="Martin F."/>
            <person name="Kauserud H."/>
        </authorList>
    </citation>
    <scope>NUCLEOTIDE SEQUENCE</scope>
    <source>
        <strain evidence="2">9144</strain>
    </source>
</reference>
<feature type="chain" id="PRO_5042033200" evidence="1">
    <location>
        <begin position="30"/>
        <end position="143"/>
    </location>
</feature>
<dbReference type="AlphaFoldDB" id="A0AAD6VFC0"/>
<name>A0AAD6VFC0_9AGAR</name>
<comment type="caution">
    <text evidence="2">The sequence shown here is derived from an EMBL/GenBank/DDBJ whole genome shotgun (WGS) entry which is preliminary data.</text>
</comment>
<organism evidence="2 3">
    <name type="scientific">Mycena pura</name>
    <dbReference type="NCBI Taxonomy" id="153505"/>
    <lineage>
        <taxon>Eukaryota</taxon>
        <taxon>Fungi</taxon>
        <taxon>Dikarya</taxon>
        <taxon>Basidiomycota</taxon>
        <taxon>Agaricomycotina</taxon>
        <taxon>Agaricomycetes</taxon>
        <taxon>Agaricomycetidae</taxon>
        <taxon>Agaricales</taxon>
        <taxon>Marasmiineae</taxon>
        <taxon>Mycenaceae</taxon>
        <taxon>Mycena</taxon>
    </lineage>
</organism>
<accession>A0AAD6VFC0</accession>
<dbReference type="EMBL" id="JARJCW010000034">
    <property type="protein sequence ID" value="KAJ7208230.1"/>
    <property type="molecule type" value="Genomic_DNA"/>
</dbReference>
<feature type="signal peptide" evidence="1">
    <location>
        <begin position="1"/>
        <end position="29"/>
    </location>
</feature>
<feature type="non-terminal residue" evidence="2">
    <location>
        <position position="143"/>
    </location>
</feature>
<keyword evidence="3" id="KW-1185">Reference proteome</keyword>
<proteinExistence type="predicted"/>
<evidence type="ECO:0000313" key="3">
    <source>
        <dbReference type="Proteomes" id="UP001219525"/>
    </source>
</evidence>